<comment type="caution">
    <text evidence="2">The sequence shown here is derived from an EMBL/GenBank/DDBJ whole genome shotgun (WGS) entry which is preliminary data.</text>
</comment>
<keyword evidence="3" id="KW-1185">Reference proteome</keyword>
<feature type="region of interest" description="Disordered" evidence="1">
    <location>
        <begin position="1"/>
        <end position="54"/>
    </location>
</feature>
<sequence>MADLNTNLLRTLDGPASQHKKSGQDEMEFSEGSDNAIHTKVTDPNTGQPIDPRQVTDNQVKTVLDSIKQQQSQIIDRINDPLLTEDSKVKGELEEIDTKLTTLISIIESGLNVGTGNSIVEMWSGSSNETRNFNQNLNTFGITNDGNTNVNITIGDVSFSVKQGESFEASFNSFDEIVIDTTSPYRAYVKGGAE</sequence>
<evidence type="ECO:0000313" key="2">
    <source>
        <dbReference type="EMBL" id="MBU9724117.1"/>
    </source>
</evidence>
<gene>
    <name evidence="2" type="ORF">KS407_22085</name>
</gene>
<organism evidence="2 3">
    <name type="scientific">Evansella alkalicola</name>
    <dbReference type="NCBI Taxonomy" id="745819"/>
    <lineage>
        <taxon>Bacteria</taxon>
        <taxon>Bacillati</taxon>
        <taxon>Bacillota</taxon>
        <taxon>Bacilli</taxon>
        <taxon>Bacillales</taxon>
        <taxon>Bacillaceae</taxon>
        <taxon>Evansella</taxon>
    </lineage>
</organism>
<proteinExistence type="predicted"/>
<name>A0ABS6K102_9BACI</name>
<dbReference type="RefSeq" id="WP_088074936.1">
    <property type="nucleotide sequence ID" value="NZ_JAHQCR010000088.1"/>
</dbReference>
<dbReference type="EMBL" id="JAHQCR010000088">
    <property type="protein sequence ID" value="MBU9724117.1"/>
    <property type="molecule type" value="Genomic_DNA"/>
</dbReference>
<reference evidence="2 3" key="1">
    <citation type="submission" date="2021-06" db="EMBL/GenBank/DDBJ databases">
        <title>Bacillus sp. RD4P76, an endophyte from a halophyte.</title>
        <authorList>
            <person name="Sun J.-Q."/>
        </authorList>
    </citation>
    <scope>NUCLEOTIDE SEQUENCE [LARGE SCALE GENOMIC DNA]</scope>
    <source>
        <strain evidence="2 3">JCM 17098</strain>
    </source>
</reference>
<dbReference type="Proteomes" id="UP000790580">
    <property type="component" value="Unassembled WGS sequence"/>
</dbReference>
<evidence type="ECO:0000256" key="1">
    <source>
        <dbReference type="SAM" id="MobiDB-lite"/>
    </source>
</evidence>
<protein>
    <submittedName>
        <fullName evidence="2">Uncharacterized protein</fullName>
    </submittedName>
</protein>
<evidence type="ECO:0000313" key="3">
    <source>
        <dbReference type="Proteomes" id="UP000790580"/>
    </source>
</evidence>
<accession>A0ABS6K102</accession>